<feature type="compositionally biased region" description="Basic and acidic residues" evidence="2">
    <location>
        <begin position="466"/>
        <end position="479"/>
    </location>
</feature>
<name>A0A0W0GE99_MONRR</name>
<protein>
    <submittedName>
        <fullName evidence="3">Uncharacterized protein</fullName>
    </submittedName>
</protein>
<feature type="compositionally biased region" description="Polar residues" evidence="2">
    <location>
        <begin position="616"/>
        <end position="630"/>
    </location>
</feature>
<feature type="region of interest" description="Disordered" evidence="2">
    <location>
        <begin position="542"/>
        <end position="787"/>
    </location>
</feature>
<sequence length="973" mass="104628">MERPSTATARPGRAPLGPRVRKMNSTPVLGVGSSNEDNNRDPSLSYRDTVRLSSASHHSAGSRDSTLSQSSSRDSAQSFHSPNDDSYTAQQQALPGISENPPSPILSAEQGVEDTNIDTTDTTIDTTTEETPRAPGSQPPATSAPEEPSLPVSSTAATLPETPSPSVTPDEGFPEMIRRRTSSQALPTSPNASDDEDESLHFRPFLPTRQTPQPGSTLPLLPHSRPTSTSSLHPLSASALPSPTRPGTSHSSNSSGMTRIPKQQTLTPPPKIKFDKSDVRWKGLPLEAALWTLSSSDLQTVVSRAIRSSAQESFIRLLSLDLLDDALPNDLDRLRTLRTMTQAKYIFGVQRRTMLLQGLLSAASEGGSGDNASELVQQLADTTADLDRITEELVRQGDEIAQIEKLIDIHWGSALAIALRKLNGSYARRTQDLVSARARIGELEAEREDAWREAERLARKLDEVERAQEEARLEKETTPRRPVSKIRSKRYSQISRDKVQGQPDKAEEDGKDDTSIDSDDSISELGDEEEILIQTAEVVSIPSIPRSPPPNILNIPRGFSPPLVSRPDMLTNSSSPTIPTIPLPTQPAGQTYPPKRSEPPPNLLSVATQAAGPATTRPNSGSYTSPTRTLPPQLPVPSRPPPEAPQSVHGHEEDYPEEGSSVTGSSQASGSEKAANDQIEQQNGHKSPVYSPTFGPPPSSQPQTPISPIDNSDTRSTKSGKSNVATVQAARKRSLRTSMGSLRLKVSAGKRSNASSPVEPVPALPKELSSASTASTPQTPRKRTSITDIRLHSSSVDGVRPGSVVMDDLFLPDTGIGRSNALDRIEEVPRTPRHRKSVDEISLVANTRRRLGENPPGQSIPSFWMNVEGGGLSRSASTSRQLSRPGIANGRLNVPRLSFSNSSPSFSHNTAAHHGNSYPGLGFNKNSPEPKSPMRATSSGGLMHLPPHATPLGKLKMGLKRYSLMGRSASSGT</sequence>
<organism evidence="3 4">
    <name type="scientific">Moniliophthora roreri</name>
    <name type="common">Frosty pod rot fungus</name>
    <name type="synonym">Monilia roreri</name>
    <dbReference type="NCBI Taxonomy" id="221103"/>
    <lineage>
        <taxon>Eukaryota</taxon>
        <taxon>Fungi</taxon>
        <taxon>Dikarya</taxon>
        <taxon>Basidiomycota</taxon>
        <taxon>Agaricomycotina</taxon>
        <taxon>Agaricomycetes</taxon>
        <taxon>Agaricomycetidae</taxon>
        <taxon>Agaricales</taxon>
        <taxon>Marasmiineae</taxon>
        <taxon>Marasmiaceae</taxon>
        <taxon>Moniliophthora</taxon>
    </lineage>
</organism>
<feature type="compositionally biased region" description="Acidic residues" evidence="2">
    <location>
        <begin position="506"/>
        <end position="523"/>
    </location>
</feature>
<feature type="compositionally biased region" description="Low complexity" evidence="2">
    <location>
        <begin position="62"/>
        <end position="81"/>
    </location>
</feature>
<evidence type="ECO:0000256" key="2">
    <source>
        <dbReference type="SAM" id="MobiDB-lite"/>
    </source>
</evidence>
<feature type="region of interest" description="Disordered" evidence="2">
    <location>
        <begin position="901"/>
        <end position="953"/>
    </location>
</feature>
<evidence type="ECO:0000313" key="4">
    <source>
        <dbReference type="Proteomes" id="UP000054988"/>
    </source>
</evidence>
<feature type="region of interest" description="Disordered" evidence="2">
    <location>
        <begin position="1"/>
        <end position="176"/>
    </location>
</feature>
<keyword evidence="1" id="KW-0175">Coiled coil</keyword>
<feature type="region of interest" description="Disordered" evidence="2">
    <location>
        <begin position="205"/>
        <end position="274"/>
    </location>
</feature>
<feature type="compositionally biased region" description="Low complexity" evidence="2">
    <location>
        <begin position="659"/>
        <end position="671"/>
    </location>
</feature>
<comment type="caution">
    <text evidence="3">The sequence shown here is derived from an EMBL/GenBank/DDBJ whole genome shotgun (WGS) entry which is preliminary data.</text>
</comment>
<dbReference type="Proteomes" id="UP000054988">
    <property type="component" value="Unassembled WGS sequence"/>
</dbReference>
<dbReference type="EMBL" id="LATX01000216">
    <property type="protein sequence ID" value="KTB46892.1"/>
    <property type="molecule type" value="Genomic_DNA"/>
</dbReference>
<feature type="compositionally biased region" description="Polar residues" evidence="2">
    <location>
        <begin position="717"/>
        <end position="726"/>
    </location>
</feature>
<feature type="compositionally biased region" description="Pro residues" evidence="2">
    <location>
        <begin position="632"/>
        <end position="644"/>
    </location>
</feature>
<feature type="compositionally biased region" description="Polar residues" evidence="2">
    <location>
        <begin position="23"/>
        <end position="36"/>
    </location>
</feature>
<feature type="region of interest" description="Disordered" evidence="2">
    <location>
        <begin position="466"/>
        <end position="523"/>
    </location>
</feature>
<evidence type="ECO:0000256" key="1">
    <source>
        <dbReference type="SAM" id="Coils"/>
    </source>
</evidence>
<dbReference type="eggNOG" id="ENOG502SMY5">
    <property type="taxonomic scope" value="Eukaryota"/>
</dbReference>
<evidence type="ECO:0000313" key="3">
    <source>
        <dbReference type="EMBL" id="KTB46892.1"/>
    </source>
</evidence>
<gene>
    <name evidence="3" type="ORF">WG66_525</name>
</gene>
<feature type="coiled-coil region" evidence="1">
    <location>
        <begin position="372"/>
        <end position="406"/>
    </location>
</feature>
<feature type="compositionally biased region" description="Low complexity" evidence="2">
    <location>
        <begin position="216"/>
        <end position="246"/>
    </location>
</feature>
<proteinExistence type="predicted"/>
<dbReference type="AlphaFoldDB" id="A0A0W0GE99"/>
<accession>A0A0W0GE99</accession>
<feature type="compositionally biased region" description="Low complexity" evidence="2">
    <location>
        <begin position="117"/>
        <end position="126"/>
    </location>
</feature>
<feature type="compositionally biased region" description="Polar residues" evidence="2">
    <location>
        <begin position="247"/>
        <end position="266"/>
    </location>
</feature>
<reference evidence="3 4" key="1">
    <citation type="submission" date="2015-12" db="EMBL/GenBank/DDBJ databases">
        <title>Draft genome sequence of Moniliophthora roreri, the causal agent of frosty pod rot of cacao.</title>
        <authorList>
            <person name="Aime M.C."/>
            <person name="Diaz-Valderrama J.R."/>
            <person name="Kijpornyongpan T."/>
            <person name="Phillips-Mora W."/>
        </authorList>
    </citation>
    <scope>NUCLEOTIDE SEQUENCE [LARGE SCALE GENOMIC DNA]</scope>
    <source>
        <strain evidence="3 4">MCA 2952</strain>
    </source>
</reference>
<feature type="compositionally biased region" description="Polar residues" evidence="2">
    <location>
        <begin position="924"/>
        <end position="940"/>
    </location>
</feature>
<feature type="compositionally biased region" description="Polar residues" evidence="2">
    <location>
        <begin position="84"/>
        <end position="93"/>
    </location>
</feature>